<keyword evidence="2" id="KW-1185">Reference proteome</keyword>
<evidence type="ECO:0000313" key="2">
    <source>
        <dbReference type="Proteomes" id="UP000828048"/>
    </source>
</evidence>
<reference evidence="1 2" key="1">
    <citation type="journal article" date="2021" name="Hortic Res">
        <title>High-quality reference genome and annotation aids understanding of berry development for evergreen blueberry (Vaccinium darrowii).</title>
        <authorList>
            <person name="Yu J."/>
            <person name="Hulse-Kemp A.M."/>
            <person name="Babiker E."/>
            <person name="Staton M."/>
        </authorList>
    </citation>
    <scope>NUCLEOTIDE SEQUENCE [LARGE SCALE GENOMIC DNA]</scope>
    <source>
        <strain evidence="2">cv. NJ 8807/NJ 8810</strain>
        <tissue evidence="1">Young leaf</tissue>
    </source>
</reference>
<organism evidence="1 2">
    <name type="scientific">Vaccinium darrowii</name>
    <dbReference type="NCBI Taxonomy" id="229202"/>
    <lineage>
        <taxon>Eukaryota</taxon>
        <taxon>Viridiplantae</taxon>
        <taxon>Streptophyta</taxon>
        <taxon>Embryophyta</taxon>
        <taxon>Tracheophyta</taxon>
        <taxon>Spermatophyta</taxon>
        <taxon>Magnoliopsida</taxon>
        <taxon>eudicotyledons</taxon>
        <taxon>Gunneridae</taxon>
        <taxon>Pentapetalae</taxon>
        <taxon>asterids</taxon>
        <taxon>Ericales</taxon>
        <taxon>Ericaceae</taxon>
        <taxon>Vaccinioideae</taxon>
        <taxon>Vaccinieae</taxon>
        <taxon>Vaccinium</taxon>
    </lineage>
</organism>
<comment type="caution">
    <text evidence="1">The sequence shown here is derived from an EMBL/GenBank/DDBJ whole genome shotgun (WGS) entry which is preliminary data.</text>
</comment>
<sequence>MKLGLDRRTGLEWFLTTWKSRDDPGIGEYSFRVEPSELPQFVLFKGSTRVGRIPAWLAQYNSSATSEATQQTLIFSGTYVNNSDEVYDFYTLTNALNVAALFVDELGNLKEAVWVGRWVECFLYPKDICDNYGRCGVYGYCDSVLNTGTEFECTCLPRYEPRSIDEWYLRDASGGCIRKREALSMCGNGEGFVKVANSKIPDTSKARVWMNLSMHECEEECLRNCSCLAYVSEAKGEGTRANCFTWHENLMDVRKYMERFPNGGLDLYVRVDAVELAQHMESRRTNGKMVAVVVTPVVLTSVLIITLICLLVKKNERRGKDIPESDDQNVELPIFDMLTIARATNNFSETNKIGEGGFGSVYKRPRASHHVNALSVDANALNVGDQVV</sequence>
<dbReference type="EMBL" id="CM037153">
    <property type="protein sequence ID" value="KAH7857489.1"/>
    <property type="molecule type" value="Genomic_DNA"/>
</dbReference>
<proteinExistence type="predicted"/>
<evidence type="ECO:0000313" key="1">
    <source>
        <dbReference type="EMBL" id="KAH7857489.1"/>
    </source>
</evidence>
<protein>
    <submittedName>
        <fullName evidence="1">Uncharacterized protein</fullName>
    </submittedName>
</protein>
<dbReference type="Proteomes" id="UP000828048">
    <property type="component" value="Chromosome 3"/>
</dbReference>
<accession>A0ACB7YW54</accession>
<name>A0ACB7YW54_9ERIC</name>
<gene>
    <name evidence="1" type="ORF">Vadar_013321</name>
</gene>